<evidence type="ECO:0000256" key="3">
    <source>
        <dbReference type="ARBA" id="ARBA00022692"/>
    </source>
</evidence>
<dbReference type="PANTHER" id="PTHR43124">
    <property type="entry name" value="PURINE EFFLUX PUMP PBUE"/>
    <property type="match status" value="1"/>
</dbReference>
<dbReference type="PANTHER" id="PTHR43124:SF4">
    <property type="entry name" value="SUGAR EFFLUX TRANSPORTER"/>
    <property type="match status" value="1"/>
</dbReference>
<evidence type="ECO:0000259" key="7">
    <source>
        <dbReference type="PROSITE" id="PS50850"/>
    </source>
</evidence>
<comment type="subcellular location">
    <subcellularLocation>
        <location evidence="1">Cell membrane</location>
        <topology evidence="1">Multi-pass membrane protein</topology>
    </subcellularLocation>
</comment>
<dbReference type="Gene3D" id="1.20.1250.20">
    <property type="entry name" value="MFS general substrate transporter like domains"/>
    <property type="match status" value="1"/>
</dbReference>
<evidence type="ECO:0000256" key="1">
    <source>
        <dbReference type="ARBA" id="ARBA00004651"/>
    </source>
</evidence>
<feature type="transmembrane region" description="Helical" evidence="6">
    <location>
        <begin position="303"/>
        <end position="325"/>
    </location>
</feature>
<evidence type="ECO:0000256" key="2">
    <source>
        <dbReference type="ARBA" id="ARBA00022475"/>
    </source>
</evidence>
<dbReference type="Pfam" id="PF07690">
    <property type="entry name" value="MFS_1"/>
    <property type="match status" value="1"/>
</dbReference>
<feature type="transmembrane region" description="Helical" evidence="6">
    <location>
        <begin position="368"/>
        <end position="387"/>
    </location>
</feature>
<proteinExistence type="predicted"/>
<feature type="transmembrane region" description="Helical" evidence="6">
    <location>
        <begin position="83"/>
        <end position="103"/>
    </location>
</feature>
<feature type="transmembrane region" description="Helical" evidence="6">
    <location>
        <begin position="278"/>
        <end position="297"/>
    </location>
</feature>
<reference evidence="9" key="1">
    <citation type="submission" date="2018-06" db="EMBL/GenBank/DDBJ databases">
        <title>Complete genome of Pseudomonas insecticola strain QZS01.</title>
        <authorList>
            <person name="Wang J."/>
            <person name="Su Q."/>
        </authorList>
    </citation>
    <scope>NUCLEOTIDE SEQUENCE [LARGE SCALE GENOMIC DNA]</scope>
    <source>
        <strain evidence="9">QZS01</strain>
    </source>
</reference>
<keyword evidence="5 6" id="KW-0472">Membrane</keyword>
<dbReference type="CDD" id="cd17324">
    <property type="entry name" value="MFS_NepI_like"/>
    <property type="match status" value="1"/>
</dbReference>
<keyword evidence="9" id="KW-1185">Reference proteome</keyword>
<dbReference type="EMBL" id="CP029822">
    <property type="protein sequence ID" value="AZS51987.1"/>
    <property type="molecule type" value="Genomic_DNA"/>
</dbReference>
<dbReference type="NCBIfam" id="NF002921">
    <property type="entry name" value="PRK03545.1"/>
    <property type="match status" value="1"/>
</dbReference>
<dbReference type="InterPro" id="IPR011701">
    <property type="entry name" value="MFS"/>
</dbReference>
<evidence type="ECO:0000256" key="5">
    <source>
        <dbReference type="ARBA" id="ARBA00023136"/>
    </source>
</evidence>
<feature type="transmembrane region" description="Helical" evidence="6">
    <location>
        <begin position="12"/>
        <end position="31"/>
    </location>
</feature>
<dbReference type="InterPro" id="IPR036259">
    <property type="entry name" value="MFS_trans_sf"/>
</dbReference>
<dbReference type="Proteomes" id="UP000273143">
    <property type="component" value="Chromosome"/>
</dbReference>
<dbReference type="RefSeq" id="WP_109703769.1">
    <property type="nucleotide sequence ID" value="NZ_CP029822.1"/>
</dbReference>
<feature type="transmembrane region" description="Helical" evidence="6">
    <location>
        <begin position="170"/>
        <end position="193"/>
    </location>
</feature>
<protein>
    <submittedName>
        <fullName evidence="8">Sugar transporter</fullName>
    </submittedName>
</protein>
<gene>
    <name evidence="8" type="ORF">DM558_14950</name>
</gene>
<dbReference type="PROSITE" id="PS50850">
    <property type="entry name" value="MFS"/>
    <property type="match status" value="1"/>
</dbReference>
<keyword evidence="4 6" id="KW-1133">Transmembrane helix</keyword>
<feature type="transmembrane region" description="Helical" evidence="6">
    <location>
        <begin position="143"/>
        <end position="164"/>
    </location>
</feature>
<name>A0A3Q9JLC8_9GAMM</name>
<dbReference type="InterPro" id="IPR050189">
    <property type="entry name" value="MFS_Efflux_Transporters"/>
</dbReference>
<accession>A0A3Q9JLC8</accession>
<evidence type="ECO:0000313" key="8">
    <source>
        <dbReference type="EMBL" id="AZS51987.1"/>
    </source>
</evidence>
<feature type="transmembrane region" description="Helical" evidence="6">
    <location>
        <begin position="250"/>
        <end position="269"/>
    </location>
</feature>
<dbReference type="GO" id="GO:0022857">
    <property type="term" value="F:transmembrane transporter activity"/>
    <property type="evidence" value="ECO:0007669"/>
    <property type="project" value="InterPro"/>
</dbReference>
<keyword evidence="2" id="KW-1003">Cell membrane</keyword>
<feature type="transmembrane region" description="Helical" evidence="6">
    <location>
        <begin position="214"/>
        <end position="238"/>
    </location>
</feature>
<evidence type="ECO:0000256" key="6">
    <source>
        <dbReference type="SAM" id="Phobius"/>
    </source>
</evidence>
<evidence type="ECO:0000256" key="4">
    <source>
        <dbReference type="ARBA" id="ARBA00022989"/>
    </source>
</evidence>
<dbReference type="GO" id="GO:0005886">
    <property type="term" value="C:plasma membrane"/>
    <property type="evidence" value="ECO:0007669"/>
    <property type="project" value="UniProtKB-SubCell"/>
</dbReference>
<keyword evidence="8" id="KW-0813">Transport</keyword>
<feature type="transmembrane region" description="Helical" evidence="6">
    <location>
        <begin position="337"/>
        <end position="362"/>
    </location>
</feature>
<dbReference type="KEGG" id="emo:DM558_14950"/>
<sequence>MNNTSTDQNTKFWRAWLPVIALSFAAFIFNTTEFLPVGLLPSIAKSFNMDVSHTGLLITGYAWVVTIMSLPLTILTAKIERRLLLVILFILFIGSHVLAWLAWSFASLMTARVGIACAHAVFWAITTPLAARIAPFHKRAKALSFIVTGSSLATVLGVPIGTIIGQHLGWRIAFLCIAITAFIVMFILIWLLPRLPSNNAGSLKSLPSLFKRPTLMYVYLLTAIIVTGHFTAYTYIAPFMTTMAGFSENFVVFLLLIIGGAGIIGSIIFTKKSAQHPIALPIISISCLLASLILLTISANTHVSVMILCLIWGGAMTVIALALQTKVLDAAPDASDVAISMFSGIFNIGIGGGALVGSIVLAKMDISYIGYVGAIFVLIALVIFYLISRRYWLQTPPQPVEELD</sequence>
<keyword evidence="8" id="KW-0762">Sugar transport</keyword>
<keyword evidence="3 6" id="KW-0812">Transmembrane</keyword>
<dbReference type="InterPro" id="IPR020846">
    <property type="entry name" value="MFS_dom"/>
</dbReference>
<feature type="domain" description="Major facilitator superfamily (MFS) profile" evidence="7">
    <location>
        <begin position="18"/>
        <end position="391"/>
    </location>
</feature>
<dbReference type="SUPFAM" id="SSF103473">
    <property type="entry name" value="MFS general substrate transporter"/>
    <property type="match status" value="1"/>
</dbReference>
<feature type="transmembrane region" description="Helical" evidence="6">
    <location>
        <begin position="51"/>
        <end position="76"/>
    </location>
</feature>
<organism evidence="8 9">
    <name type="scientific">Entomomonas moraniae</name>
    <dbReference type="NCBI Taxonomy" id="2213226"/>
    <lineage>
        <taxon>Bacteria</taxon>
        <taxon>Pseudomonadati</taxon>
        <taxon>Pseudomonadota</taxon>
        <taxon>Gammaproteobacteria</taxon>
        <taxon>Pseudomonadales</taxon>
        <taxon>Pseudomonadaceae</taxon>
        <taxon>Entomomonas</taxon>
    </lineage>
</organism>
<dbReference type="AlphaFoldDB" id="A0A3Q9JLC8"/>
<evidence type="ECO:0000313" key="9">
    <source>
        <dbReference type="Proteomes" id="UP000273143"/>
    </source>
</evidence>